<dbReference type="KEGG" id="cct:CC1_04110"/>
<dbReference type="GO" id="GO:0016740">
    <property type="term" value="F:transferase activity"/>
    <property type="evidence" value="ECO:0007669"/>
    <property type="project" value="UniProtKB-KW"/>
</dbReference>
<gene>
    <name evidence="2" type="ORF">CC1_04110</name>
</gene>
<dbReference type="Pfam" id="PF04991">
    <property type="entry name" value="LicD"/>
    <property type="match status" value="1"/>
</dbReference>
<accession>D4J4S3</accession>
<dbReference type="HOGENOM" id="CLU_075543_1_0_9"/>
<sequence length="276" mass="33113">MKELSIEEIHEGTLGILKKIIEICDEINVNYFLAYGSLIGAVRHGGFIPWDDDLDIVMLRPDYEIFNQYCLKHERELYPFKLINRKNEKKYPYNIARFNDLRYRAIYENVQEYDSGMFIDVYPLDGAGHMTESEVVSLDKKRDYLMKMILWSIDDHYEPSKHNKWYRSVIKYLVRNYAKMKGSEYFLNKMEELKNQYEFDDSEYVAEMVWDIKTVLCKKEWFGEGQMIQFEDIKVKAPNDIDSFLKVYYGDYMKLPPVEQRVPSHGYTLYKRNETD</sequence>
<feature type="domain" description="LicD/FKTN/FKRP nucleotidyltransferase" evidence="1">
    <location>
        <begin position="24"/>
        <end position="250"/>
    </location>
</feature>
<dbReference type="EC" id="2.7.8.-" evidence="2"/>
<protein>
    <submittedName>
        <fullName evidence="2">LPS biosynthesis protein</fullName>
        <ecNumber evidence="2">2.7.8.-</ecNumber>
    </submittedName>
</protein>
<reference evidence="2 3" key="1">
    <citation type="submission" date="2010-03" db="EMBL/GenBank/DDBJ databases">
        <title>The genome sequence of Coprococcus catus GD/7.</title>
        <authorList>
            <consortium name="metaHIT consortium -- http://www.metahit.eu/"/>
            <person name="Pajon A."/>
            <person name="Turner K."/>
            <person name="Parkhill J."/>
            <person name="Duncan S."/>
            <person name="Flint H."/>
        </authorList>
    </citation>
    <scope>NUCLEOTIDE SEQUENCE [LARGE SCALE GENOMIC DNA]</scope>
    <source>
        <strain evidence="2 3">GD/7</strain>
    </source>
</reference>
<evidence type="ECO:0000259" key="1">
    <source>
        <dbReference type="Pfam" id="PF04991"/>
    </source>
</evidence>
<proteinExistence type="predicted"/>
<dbReference type="EMBL" id="FP929038">
    <property type="protein sequence ID" value="CBK79344.1"/>
    <property type="molecule type" value="Genomic_DNA"/>
</dbReference>
<dbReference type="InterPro" id="IPR052942">
    <property type="entry name" value="LPS_cholinephosphotransferase"/>
</dbReference>
<dbReference type="PANTHER" id="PTHR43404">
    <property type="entry name" value="LIPOPOLYSACCHARIDE CHOLINEPHOSPHOTRANSFERASE LICD"/>
    <property type="match status" value="1"/>
</dbReference>
<dbReference type="STRING" id="717962.CC1_04110"/>
<dbReference type="RefSeq" id="WP_015512940.1">
    <property type="nucleotide sequence ID" value="NC_021009.1"/>
</dbReference>
<evidence type="ECO:0000313" key="2">
    <source>
        <dbReference type="EMBL" id="CBK79344.1"/>
    </source>
</evidence>
<evidence type="ECO:0000313" key="3">
    <source>
        <dbReference type="Proteomes" id="UP000008798"/>
    </source>
</evidence>
<keyword evidence="2" id="KW-0808">Transferase</keyword>
<dbReference type="PATRIC" id="fig|717962.3.peg.223"/>
<dbReference type="Proteomes" id="UP000008798">
    <property type="component" value="Chromosome"/>
</dbReference>
<dbReference type="AlphaFoldDB" id="D4J4S3"/>
<dbReference type="PANTHER" id="PTHR43404:SF2">
    <property type="entry name" value="LIPOPOLYSACCHARIDE CHOLINEPHOSPHOTRANSFERASE LICD"/>
    <property type="match status" value="1"/>
</dbReference>
<organism evidence="2 3">
    <name type="scientific">Coprococcus catus GD/7</name>
    <dbReference type="NCBI Taxonomy" id="717962"/>
    <lineage>
        <taxon>Bacteria</taxon>
        <taxon>Bacillati</taxon>
        <taxon>Bacillota</taxon>
        <taxon>Clostridia</taxon>
        <taxon>Lachnospirales</taxon>
        <taxon>Lachnospiraceae</taxon>
        <taxon>Coprococcus</taxon>
    </lineage>
</organism>
<dbReference type="InterPro" id="IPR007074">
    <property type="entry name" value="LicD/FKTN/FKRP_NTP_transf"/>
</dbReference>
<name>D4J4S3_9FIRM</name>
<reference evidence="2 3" key="2">
    <citation type="submission" date="2010-03" db="EMBL/GenBank/DDBJ databases">
        <authorList>
            <person name="Pajon A."/>
        </authorList>
    </citation>
    <scope>NUCLEOTIDE SEQUENCE [LARGE SCALE GENOMIC DNA]</scope>
    <source>
        <strain evidence="2 3">GD/7</strain>
    </source>
</reference>
<dbReference type="GO" id="GO:0009100">
    <property type="term" value="P:glycoprotein metabolic process"/>
    <property type="evidence" value="ECO:0007669"/>
    <property type="project" value="UniProtKB-ARBA"/>
</dbReference>